<dbReference type="GO" id="GO:0003677">
    <property type="term" value="F:DNA binding"/>
    <property type="evidence" value="ECO:0007669"/>
    <property type="project" value="UniProtKB-KW"/>
</dbReference>
<evidence type="ECO:0000256" key="6">
    <source>
        <dbReference type="SAM" id="MobiDB-lite"/>
    </source>
</evidence>
<evidence type="ECO:0000256" key="5">
    <source>
        <dbReference type="ARBA" id="ARBA00023242"/>
    </source>
</evidence>
<dbReference type="Gene3D" id="3.30.730.10">
    <property type="entry name" value="AP2/ERF domain"/>
    <property type="match status" value="2"/>
</dbReference>
<keyword evidence="9" id="KW-1185">Reference proteome</keyword>
<dbReference type="PROSITE" id="PS51032">
    <property type="entry name" value="AP2_ERF"/>
    <property type="match status" value="2"/>
</dbReference>
<evidence type="ECO:0000313" key="8">
    <source>
        <dbReference type="EMBL" id="GKV34639.1"/>
    </source>
</evidence>
<gene>
    <name evidence="8" type="ORF">SLEP1_g43000</name>
</gene>
<dbReference type="InterPro" id="IPR001471">
    <property type="entry name" value="AP2/ERF_dom"/>
</dbReference>
<feature type="compositionally biased region" description="Polar residues" evidence="6">
    <location>
        <begin position="379"/>
        <end position="430"/>
    </location>
</feature>
<feature type="region of interest" description="Disordered" evidence="6">
    <location>
        <begin position="92"/>
        <end position="129"/>
    </location>
</feature>
<evidence type="ECO:0000256" key="4">
    <source>
        <dbReference type="ARBA" id="ARBA00023163"/>
    </source>
</evidence>
<dbReference type="GO" id="GO:0003700">
    <property type="term" value="F:DNA-binding transcription factor activity"/>
    <property type="evidence" value="ECO:0007669"/>
    <property type="project" value="InterPro"/>
</dbReference>
<reference evidence="8 9" key="1">
    <citation type="journal article" date="2021" name="Commun. Biol.">
        <title>The genome of Shorea leprosula (Dipterocarpaceae) highlights the ecological relevance of drought in aseasonal tropical rainforests.</title>
        <authorList>
            <person name="Ng K.K.S."/>
            <person name="Kobayashi M.J."/>
            <person name="Fawcett J.A."/>
            <person name="Hatakeyama M."/>
            <person name="Paape T."/>
            <person name="Ng C.H."/>
            <person name="Ang C.C."/>
            <person name="Tnah L.H."/>
            <person name="Lee C.T."/>
            <person name="Nishiyama T."/>
            <person name="Sese J."/>
            <person name="O'Brien M.J."/>
            <person name="Copetti D."/>
            <person name="Mohd Noor M.I."/>
            <person name="Ong R.C."/>
            <person name="Putra M."/>
            <person name="Sireger I.Z."/>
            <person name="Indrioko S."/>
            <person name="Kosugi Y."/>
            <person name="Izuno A."/>
            <person name="Isagi Y."/>
            <person name="Lee S.L."/>
            <person name="Shimizu K.K."/>
        </authorList>
    </citation>
    <scope>NUCLEOTIDE SEQUENCE [LARGE SCALE GENOMIC DNA]</scope>
    <source>
        <strain evidence="8">214</strain>
    </source>
</reference>
<sequence>MSSSYYDIDKIYPPLSPMSFYPEDYSNPIFPDLTFDNIDQIIQAPSQPPPDASFDNAMLTIDNIAPQETGSPISHPSTYQLVDQTFKELFSGTSEASSSKPRSVQRKQNVDNETSHEEENTRKEQKKGSCKRFKETIVKRIDNKTYRGVTCCVNGRFEVFVWDNTAPRPKTGGFINKKTAAKAYDLAALKIYGDVASLNFPMRDYKKEIEEMRYYSKQEYIVTIRRNNSDKWQARIGKGTSADGIYLGTFDTEEGAARAYDIAAIRIRGKNAVLNFDTSEYDLKSIYESAKLPIGKGASKQVKQFTVDVLHKRLYPKLISCQSPNSPDNLRASPPPLSSGQHQTLTDSVLPTNPNPNDILFSYDDIDKFLYTDDFPSHMDQNPGSSQSRGISQSHGIKNHNPGTGHTSHGISQSHAIKNPNHGTGHTSCDNGNFMSTSNGIKNPNLGTGYTSCGISQSRGIKNPILGTGHSSCDIGNFMSTSHGIRNPSLETSHTSCDIGNFMSTSHGIKNPNLGTGHTSCGISQSHGIKNFMGIPTVRESGQTSSGGNSYVNFFGKEPAMEPSSIRNSEDDGYVPYSWLDIYLMNNGF</sequence>
<keyword evidence="2" id="KW-0805">Transcription regulation</keyword>
<organism evidence="8 9">
    <name type="scientific">Rubroshorea leprosula</name>
    <dbReference type="NCBI Taxonomy" id="152421"/>
    <lineage>
        <taxon>Eukaryota</taxon>
        <taxon>Viridiplantae</taxon>
        <taxon>Streptophyta</taxon>
        <taxon>Embryophyta</taxon>
        <taxon>Tracheophyta</taxon>
        <taxon>Spermatophyta</taxon>
        <taxon>Magnoliopsida</taxon>
        <taxon>eudicotyledons</taxon>
        <taxon>Gunneridae</taxon>
        <taxon>Pentapetalae</taxon>
        <taxon>rosids</taxon>
        <taxon>malvids</taxon>
        <taxon>Malvales</taxon>
        <taxon>Dipterocarpaceae</taxon>
        <taxon>Rubroshorea</taxon>
    </lineage>
</organism>
<dbReference type="InterPro" id="IPR036955">
    <property type="entry name" value="AP2/ERF_dom_sf"/>
</dbReference>
<dbReference type="AlphaFoldDB" id="A0AAV5LBK9"/>
<dbReference type="SUPFAM" id="SSF54171">
    <property type="entry name" value="DNA-binding domain"/>
    <property type="match status" value="2"/>
</dbReference>
<keyword evidence="3" id="KW-0238">DNA-binding</keyword>
<feature type="compositionally biased region" description="Polar residues" evidence="6">
    <location>
        <begin position="338"/>
        <end position="356"/>
    </location>
</feature>
<keyword evidence="4" id="KW-0804">Transcription</keyword>
<dbReference type="PANTHER" id="PTHR32467">
    <property type="entry name" value="AP2-LIKE ETHYLENE-RESPONSIVE TRANSCRIPTION FACTOR"/>
    <property type="match status" value="1"/>
</dbReference>
<feature type="compositionally biased region" description="Basic and acidic residues" evidence="6">
    <location>
        <begin position="108"/>
        <end position="129"/>
    </location>
</feature>
<name>A0AAV5LBK9_9ROSI</name>
<dbReference type="Proteomes" id="UP001054252">
    <property type="component" value="Unassembled WGS sequence"/>
</dbReference>
<dbReference type="GO" id="GO:0005634">
    <property type="term" value="C:nucleus"/>
    <property type="evidence" value="ECO:0007669"/>
    <property type="project" value="UniProtKB-SubCell"/>
</dbReference>
<evidence type="ECO:0000313" key="9">
    <source>
        <dbReference type="Proteomes" id="UP001054252"/>
    </source>
</evidence>
<keyword evidence="5" id="KW-0539">Nucleus</keyword>
<evidence type="ECO:0000256" key="3">
    <source>
        <dbReference type="ARBA" id="ARBA00023125"/>
    </source>
</evidence>
<evidence type="ECO:0000256" key="1">
    <source>
        <dbReference type="ARBA" id="ARBA00004123"/>
    </source>
</evidence>
<evidence type="ECO:0000256" key="2">
    <source>
        <dbReference type="ARBA" id="ARBA00023015"/>
    </source>
</evidence>
<protein>
    <recommendedName>
        <fullName evidence="7">AP2/ERF domain-containing protein</fullName>
    </recommendedName>
</protein>
<dbReference type="SMART" id="SM00380">
    <property type="entry name" value="AP2"/>
    <property type="match status" value="2"/>
</dbReference>
<feature type="compositionally biased region" description="Polar residues" evidence="6">
    <location>
        <begin position="92"/>
        <end position="102"/>
    </location>
</feature>
<comment type="caution">
    <text evidence="8">The sequence shown here is derived from an EMBL/GenBank/DDBJ whole genome shotgun (WGS) entry which is preliminary data.</text>
</comment>
<accession>A0AAV5LBK9</accession>
<comment type="subcellular location">
    <subcellularLocation>
        <location evidence="1">Nucleus</location>
    </subcellularLocation>
</comment>
<dbReference type="PANTHER" id="PTHR32467:SF241">
    <property type="entry name" value="OS01G0899800 PROTEIN"/>
    <property type="match status" value="1"/>
</dbReference>
<evidence type="ECO:0000259" key="7">
    <source>
        <dbReference type="PROSITE" id="PS51032"/>
    </source>
</evidence>
<dbReference type="CDD" id="cd00018">
    <property type="entry name" value="AP2"/>
    <property type="match status" value="1"/>
</dbReference>
<feature type="region of interest" description="Disordered" evidence="6">
    <location>
        <begin position="321"/>
        <end position="356"/>
    </location>
</feature>
<dbReference type="PRINTS" id="PR00367">
    <property type="entry name" value="ETHRSPELEMNT"/>
</dbReference>
<feature type="domain" description="AP2/ERF" evidence="7">
    <location>
        <begin position="213"/>
        <end position="277"/>
    </location>
</feature>
<feature type="domain" description="AP2/ERF" evidence="7">
    <location>
        <begin position="145"/>
        <end position="201"/>
    </location>
</feature>
<feature type="region of interest" description="Disordered" evidence="6">
    <location>
        <begin position="374"/>
        <end position="430"/>
    </location>
</feature>
<dbReference type="InterPro" id="IPR016177">
    <property type="entry name" value="DNA-bd_dom_sf"/>
</dbReference>
<proteinExistence type="predicted"/>
<dbReference type="EMBL" id="BPVZ01000106">
    <property type="protein sequence ID" value="GKV34639.1"/>
    <property type="molecule type" value="Genomic_DNA"/>
</dbReference>